<accession>A0A151GXE4</accession>
<feature type="transmembrane region" description="Helical" evidence="2">
    <location>
        <begin position="43"/>
        <end position="63"/>
    </location>
</feature>
<dbReference type="InParanoid" id="A0A151GXE4"/>
<feature type="region of interest" description="Disordered" evidence="1">
    <location>
        <begin position="84"/>
        <end position="112"/>
    </location>
</feature>
<feature type="compositionally biased region" description="Low complexity" evidence="1">
    <location>
        <begin position="202"/>
        <end position="213"/>
    </location>
</feature>
<feature type="compositionally biased region" description="Polar residues" evidence="1">
    <location>
        <begin position="277"/>
        <end position="287"/>
    </location>
</feature>
<evidence type="ECO:0000313" key="4">
    <source>
        <dbReference type="Proteomes" id="UP000076580"/>
    </source>
</evidence>
<keyword evidence="2" id="KW-1133">Transmembrane helix</keyword>
<reference evidence="3 4" key="1">
    <citation type="journal article" date="2016" name="Sci. Rep.">
        <title>Insights into Adaptations to a Near-Obligate Nematode Endoparasitic Lifestyle from the Finished Genome of Drechmeria coniospora.</title>
        <authorList>
            <person name="Zhang L."/>
            <person name="Zhou Z."/>
            <person name="Guo Q."/>
            <person name="Fokkens L."/>
            <person name="Miskei M."/>
            <person name="Pocsi I."/>
            <person name="Zhang W."/>
            <person name="Chen M."/>
            <person name="Wang L."/>
            <person name="Sun Y."/>
            <person name="Donzelli B.G."/>
            <person name="Gibson D.M."/>
            <person name="Nelson D.R."/>
            <person name="Luo J.G."/>
            <person name="Rep M."/>
            <person name="Liu H."/>
            <person name="Yang S."/>
            <person name="Wang J."/>
            <person name="Krasnoff S.B."/>
            <person name="Xu Y."/>
            <person name="Molnar I."/>
            <person name="Lin M."/>
        </authorList>
    </citation>
    <scope>NUCLEOTIDE SEQUENCE [LARGE SCALE GENOMIC DNA]</scope>
    <source>
        <strain evidence="3 4">ARSEF 6962</strain>
    </source>
</reference>
<organism evidence="3 4">
    <name type="scientific">Drechmeria coniospora</name>
    <name type="common">Nematophagous fungus</name>
    <name type="synonym">Meria coniospora</name>
    <dbReference type="NCBI Taxonomy" id="98403"/>
    <lineage>
        <taxon>Eukaryota</taxon>
        <taxon>Fungi</taxon>
        <taxon>Dikarya</taxon>
        <taxon>Ascomycota</taxon>
        <taxon>Pezizomycotina</taxon>
        <taxon>Sordariomycetes</taxon>
        <taxon>Hypocreomycetidae</taxon>
        <taxon>Hypocreales</taxon>
        <taxon>Ophiocordycipitaceae</taxon>
        <taxon>Drechmeria</taxon>
    </lineage>
</organism>
<dbReference type="GeneID" id="63715527"/>
<keyword evidence="2" id="KW-0472">Membrane</keyword>
<keyword evidence="4" id="KW-1185">Reference proteome</keyword>
<gene>
    <name evidence="3" type="ORF">DCS_02884</name>
</gene>
<dbReference type="EMBL" id="LAYC01000001">
    <property type="protein sequence ID" value="KYK61741.1"/>
    <property type="molecule type" value="Genomic_DNA"/>
</dbReference>
<feature type="region of interest" description="Disordered" evidence="1">
    <location>
        <begin position="602"/>
        <end position="627"/>
    </location>
</feature>
<feature type="compositionally biased region" description="Low complexity" evidence="1">
    <location>
        <begin position="557"/>
        <end position="566"/>
    </location>
</feature>
<evidence type="ECO:0000256" key="1">
    <source>
        <dbReference type="SAM" id="MobiDB-lite"/>
    </source>
</evidence>
<evidence type="ECO:0000313" key="3">
    <source>
        <dbReference type="EMBL" id="KYK61741.1"/>
    </source>
</evidence>
<feature type="region of interest" description="Disordered" evidence="1">
    <location>
        <begin position="188"/>
        <end position="436"/>
    </location>
</feature>
<feature type="compositionally biased region" description="Basic and acidic residues" evidence="1">
    <location>
        <begin position="365"/>
        <end position="382"/>
    </location>
</feature>
<keyword evidence="2" id="KW-0812">Transmembrane</keyword>
<protein>
    <submittedName>
        <fullName evidence="3">Uncharacterized protein</fullName>
    </submittedName>
</protein>
<proteinExistence type="predicted"/>
<dbReference type="RefSeq" id="XP_040661093.1">
    <property type="nucleotide sequence ID" value="XM_040800210.1"/>
</dbReference>
<name>A0A151GXE4_DRECN</name>
<comment type="caution">
    <text evidence="3">The sequence shown here is derived from an EMBL/GenBank/DDBJ whole genome shotgun (WGS) entry which is preliminary data.</text>
</comment>
<dbReference type="Proteomes" id="UP000076580">
    <property type="component" value="Chromosome 01"/>
</dbReference>
<sequence length="736" mass="79170">MFIGLPPHRREEQPAAADATVQRRNCLGAACDSPAATTNITNLVIILGVVIPVVAIVGVLYYLHRRTGRRLRIEDAKDSTTGLDFGLDDGPMKSGRRKNLGAEKGAHKPSQLSMDMNLDSPYLLPPGAHQSQDSIHTLARTFHQHEQDPYRLVKDYVNSEAGSVRSFNPNRDPSALGASRHGSIATHRSFGASVAPPPRTNSIPKSPISPSASEHSKRHNPFATPERPATAHVKEPARQPQPAAVEMANAPYPADAPMNAGPGFDMPQVPSPPATRDGSNTLNTSRSAPLPLAKSNLSHRSQDNVAAGAYAANDGSQPRPDTTAAALGLDKPLPSVASQTSIRGDARAFDSAPAQAGHASQGEYPETRTRQEYDGYEEEPRGRGRRRQVSPDYQQQPQPQQQPRKGLAAPSRKSKRVSVGVRPLPPNEVTDSEDPEYRANRIRSFYKEYFEETKEPAPPMPNHPMPAAEAAYDDYDAGYLGDAAYYDVDTNAFVMPYAQPVTRRAMTPPPSSRSRVGPGGPGGRGPRGPGSIGGMSLPGGVRGRPRAGSAFGPPRPGSSSSAQMRGSSRKRLPPPADLNTLPTPSKLRDDSFALLNAADFAPPNTFRDHVAGRSQSPLGERRPYQPRVPAASPLVTSYDDLAVLPSPHLLRKSATFTNLDFAPPKKFRDADTMSDAGSIRSERSNRSNRSNRSGVSAVQLGAIRSGAGRVSRLPGDTVFTAAAMNNQLKPQWDMNR</sequence>
<feature type="region of interest" description="Disordered" evidence="1">
    <location>
        <begin position="661"/>
        <end position="696"/>
    </location>
</feature>
<dbReference type="STRING" id="98403.A0A151GXE4"/>
<feature type="compositionally biased region" description="Low complexity" evidence="1">
    <location>
        <begin position="394"/>
        <end position="403"/>
    </location>
</feature>
<dbReference type="AlphaFoldDB" id="A0A151GXE4"/>
<evidence type="ECO:0000256" key="2">
    <source>
        <dbReference type="SAM" id="Phobius"/>
    </source>
</evidence>
<feature type="compositionally biased region" description="Gly residues" evidence="1">
    <location>
        <begin position="517"/>
        <end position="542"/>
    </location>
</feature>
<dbReference type="PANTHER" id="PTHR42088">
    <property type="entry name" value="YALI0F10131P"/>
    <property type="match status" value="1"/>
</dbReference>
<feature type="region of interest" description="Disordered" evidence="1">
    <location>
        <begin position="501"/>
        <end position="585"/>
    </location>
</feature>
<dbReference type="PANTHER" id="PTHR42088:SF1">
    <property type="entry name" value="YALI0F10131P"/>
    <property type="match status" value="1"/>
</dbReference>
<dbReference type="OrthoDB" id="5417135at2759"/>